<dbReference type="InterPro" id="IPR015421">
    <property type="entry name" value="PyrdxlP-dep_Trfase_major"/>
</dbReference>
<dbReference type="SMART" id="SM00116">
    <property type="entry name" value="CBS"/>
    <property type="match status" value="1"/>
</dbReference>
<keyword evidence="3" id="KW-0663">Pyridoxal phosphate</keyword>
<dbReference type="CDD" id="cd00616">
    <property type="entry name" value="AHBA_syn"/>
    <property type="match status" value="1"/>
</dbReference>
<evidence type="ECO:0000256" key="1">
    <source>
        <dbReference type="ARBA" id="ARBA00037999"/>
    </source>
</evidence>
<organism evidence="5 6">
    <name type="scientific">Ferrovibrio terrae</name>
    <dbReference type="NCBI Taxonomy" id="2594003"/>
    <lineage>
        <taxon>Bacteria</taxon>
        <taxon>Pseudomonadati</taxon>
        <taxon>Pseudomonadota</taxon>
        <taxon>Alphaproteobacteria</taxon>
        <taxon>Rhodospirillales</taxon>
        <taxon>Rhodospirillaceae</taxon>
        <taxon>Ferrovibrio</taxon>
    </lineage>
</organism>
<evidence type="ECO:0000256" key="2">
    <source>
        <dbReference type="PROSITE-ProRule" id="PRU00703"/>
    </source>
</evidence>
<dbReference type="EMBL" id="CP041636">
    <property type="protein sequence ID" value="QDO98402.1"/>
    <property type="molecule type" value="Genomic_DNA"/>
</dbReference>
<dbReference type="OrthoDB" id="7260855at2"/>
<evidence type="ECO:0000313" key="5">
    <source>
        <dbReference type="EMBL" id="QDO98402.1"/>
    </source>
</evidence>
<name>A0A516H3Q1_9PROT</name>
<dbReference type="Gene3D" id="3.40.640.10">
    <property type="entry name" value="Type I PLP-dependent aspartate aminotransferase-like (Major domain)"/>
    <property type="match status" value="1"/>
</dbReference>
<dbReference type="Gene3D" id="3.10.580.10">
    <property type="entry name" value="CBS-domain"/>
    <property type="match status" value="1"/>
</dbReference>
<dbReference type="Pfam" id="PF01041">
    <property type="entry name" value="DegT_DnrJ_EryC1"/>
    <property type="match status" value="1"/>
</dbReference>
<dbReference type="InterPro" id="IPR000644">
    <property type="entry name" value="CBS_dom"/>
</dbReference>
<keyword evidence="6" id="KW-1185">Reference proteome</keyword>
<evidence type="ECO:0000256" key="3">
    <source>
        <dbReference type="RuleBase" id="RU004508"/>
    </source>
</evidence>
<dbReference type="CDD" id="cd02205">
    <property type="entry name" value="CBS_pair_SF"/>
    <property type="match status" value="1"/>
</dbReference>
<sequence>MGKSSETVETLLGRITPVLATEEEQDFLSYTCERSDSVLAAIEKCLDNGVGACVVVDEGKPVGNVSLDDIRRAILDGSAIREPRLEPLVSRMADPLANGQLRNDVNVDNRILSPIVTENGYLSGIKLDRGEQYVQIAHPDLTRHEFRAVLDAFISSWVSSKGTYIGKFEEEFSAFVGLPHGVAVSNGTTALHLALVALGVGPGDEVIVPDLTFAATINAVLYCGATPVIVDIDPQSWTMTAAGFAAACTPNTKAVIPVHLHGRPAEIGPIAELAHSRGIFVIEDCAEAHGATYEGTKVGSFSDIACFSFFANKIVTTGEGGMCLTASDSHARMLRELRDHGMMPGKSYWHERVGYNYRMTNLQAAIGQSQIWRIDRILDRNRSIAERYRRALDGIPGIAFPPTLPDACGSVVWLTCLQVPAHLRSHLIAAAHMAEIEMRPFFHSLSAMPLYEKYAGDCPHSRALSETGINLPTSRSVDEQVIERVATLIRKVMEAV</sequence>
<accession>A0A516H3Q1</accession>
<dbReference type="PANTHER" id="PTHR30244">
    <property type="entry name" value="TRANSAMINASE"/>
    <property type="match status" value="1"/>
</dbReference>
<proteinExistence type="inferred from homology"/>
<dbReference type="Pfam" id="PF00571">
    <property type="entry name" value="CBS"/>
    <property type="match status" value="1"/>
</dbReference>
<reference evidence="5 6" key="1">
    <citation type="submission" date="2019-07" db="EMBL/GenBank/DDBJ databases">
        <title>Genome sequencing for Ferrovibrio sp. K5.</title>
        <authorList>
            <person name="Park S.-J."/>
        </authorList>
    </citation>
    <scope>NUCLEOTIDE SEQUENCE [LARGE SCALE GENOMIC DNA]</scope>
    <source>
        <strain evidence="5 6">K5</strain>
    </source>
</reference>
<keyword evidence="5" id="KW-0032">Aminotransferase</keyword>
<dbReference type="InterPro" id="IPR000653">
    <property type="entry name" value="DegT/StrS_aminotransferase"/>
</dbReference>
<comment type="similarity">
    <text evidence="1 3">Belongs to the DegT/DnrJ/EryC1 family.</text>
</comment>
<dbReference type="GO" id="GO:0030170">
    <property type="term" value="F:pyridoxal phosphate binding"/>
    <property type="evidence" value="ECO:0007669"/>
    <property type="project" value="TreeGrafter"/>
</dbReference>
<dbReference type="PANTHER" id="PTHR30244:SF34">
    <property type="entry name" value="DTDP-4-AMINO-4,6-DIDEOXYGALACTOSE TRANSAMINASE"/>
    <property type="match status" value="1"/>
</dbReference>
<keyword evidence="2" id="KW-0129">CBS domain</keyword>
<dbReference type="GO" id="GO:0008483">
    <property type="term" value="F:transaminase activity"/>
    <property type="evidence" value="ECO:0007669"/>
    <property type="project" value="UniProtKB-KW"/>
</dbReference>
<dbReference type="SUPFAM" id="SSF53383">
    <property type="entry name" value="PLP-dependent transferases"/>
    <property type="match status" value="1"/>
</dbReference>
<dbReference type="SUPFAM" id="SSF54631">
    <property type="entry name" value="CBS-domain pair"/>
    <property type="match status" value="1"/>
</dbReference>
<evidence type="ECO:0000259" key="4">
    <source>
        <dbReference type="PROSITE" id="PS51371"/>
    </source>
</evidence>
<dbReference type="KEGG" id="fer:FNB15_14465"/>
<dbReference type="PROSITE" id="PS51371">
    <property type="entry name" value="CBS"/>
    <property type="match status" value="1"/>
</dbReference>
<protein>
    <submittedName>
        <fullName evidence="5">Aminotransferase class I/II-fold pyridoxal phosphate-dependent enzyme</fullName>
    </submittedName>
</protein>
<dbReference type="GO" id="GO:0000271">
    <property type="term" value="P:polysaccharide biosynthetic process"/>
    <property type="evidence" value="ECO:0007669"/>
    <property type="project" value="TreeGrafter"/>
</dbReference>
<feature type="domain" description="CBS" evidence="4">
    <location>
        <begin position="20"/>
        <end position="80"/>
    </location>
</feature>
<dbReference type="InterPro" id="IPR015424">
    <property type="entry name" value="PyrdxlP-dep_Trfase"/>
</dbReference>
<keyword evidence="5" id="KW-0808">Transferase</keyword>
<evidence type="ECO:0000313" key="6">
    <source>
        <dbReference type="Proteomes" id="UP000317496"/>
    </source>
</evidence>
<dbReference type="InterPro" id="IPR015422">
    <property type="entry name" value="PyrdxlP-dep_Trfase_small"/>
</dbReference>
<dbReference type="Gene3D" id="3.90.1150.10">
    <property type="entry name" value="Aspartate Aminotransferase, domain 1"/>
    <property type="match status" value="1"/>
</dbReference>
<dbReference type="InterPro" id="IPR046342">
    <property type="entry name" value="CBS_dom_sf"/>
</dbReference>
<dbReference type="Proteomes" id="UP000317496">
    <property type="component" value="Chromosome"/>
</dbReference>
<dbReference type="AlphaFoldDB" id="A0A516H3Q1"/>
<gene>
    <name evidence="5" type="ORF">FNB15_14465</name>
</gene>